<keyword evidence="1" id="KW-0812">Transmembrane</keyword>
<feature type="transmembrane region" description="Helical" evidence="1">
    <location>
        <begin position="160"/>
        <end position="180"/>
    </location>
</feature>
<dbReference type="Proteomes" id="UP000318053">
    <property type="component" value="Unassembled WGS sequence"/>
</dbReference>
<feature type="transmembrane region" description="Helical" evidence="1">
    <location>
        <begin position="264"/>
        <end position="285"/>
    </location>
</feature>
<feature type="transmembrane region" description="Helical" evidence="1">
    <location>
        <begin position="186"/>
        <end position="204"/>
    </location>
</feature>
<feature type="transmembrane region" description="Helical" evidence="1">
    <location>
        <begin position="101"/>
        <end position="119"/>
    </location>
</feature>
<organism evidence="2 3">
    <name type="scientific">Allorhodopirellula solitaria</name>
    <dbReference type="NCBI Taxonomy" id="2527987"/>
    <lineage>
        <taxon>Bacteria</taxon>
        <taxon>Pseudomonadati</taxon>
        <taxon>Planctomycetota</taxon>
        <taxon>Planctomycetia</taxon>
        <taxon>Pirellulales</taxon>
        <taxon>Pirellulaceae</taxon>
        <taxon>Allorhodopirellula</taxon>
    </lineage>
</organism>
<evidence type="ECO:0000313" key="3">
    <source>
        <dbReference type="Proteomes" id="UP000318053"/>
    </source>
</evidence>
<name>A0A5C5XR50_9BACT</name>
<evidence type="ECO:0000256" key="1">
    <source>
        <dbReference type="SAM" id="Phobius"/>
    </source>
</evidence>
<feature type="transmembrane region" description="Helical" evidence="1">
    <location>
        <begin position="37"/>
        <end position="57"/>
    </location>
</feature>
<feature type="transmembrane region" description="Helical" evidence="1">
    <location>
        <begin position="237"/>
        <end position="257"/>
    </location>
</feature>
<dbReference type="OrthoDB" id="252004at2"/>
<dbReference type="AlphaFoldDB" id="A0A5C5XR50"/>
<dbReference type="RefSeq" id="WP_146392197.1">
    <property type="nucleotide sequence ID" value="NZ_SJPK01000007.1"/>
</dbReference>
<gene>
    <name evidence="2" type="ORF">CA85_32860</name>
</gene>
<feature type="transmembrane region" description="Helical" evidence="1">
    <location>
        <begin position="131"/>
        <end position="148"/>
    </location>
</feature>
<keyword evidence="3" id="KW-1185">Reference proteome</keyword>
<keyword evidence="1" id="KW-0472">Membrane</keyword>
<accession>A0A5C5XR50</accession>
<feature type="transmembrane region" description="Helical" evidence="1">
    <location>
        <begin position="6"/>
        <end position="28"/>
    </location>
</feature>
<evidence type="ECO:0000313" key="2">
    <source>
        <dbReference type="EMBL" id="TWT65374.1"/>
    </source>
</evidence>
<dbReference type="EMBL" id="SJPK01000007">
    <property type="protein sequence ID" value="TWT65374.1"/>
    <property type="molecule type" value="Genomic_DNA"/>
</dbReference>
<dbReference type="PROSITE" id="PS51257">
    <property type="entry name" value="PROKAR_LIPOPROTEIN"/>
    <property type="match status" value="1"/>
</dbReference>
<proteinExistence type="predicted"/>
<sequence length="291" mass="31625">MQRELLLWCVGAPAAVSLACLLLAFWVARREHWLTQYVVLAIATLGWCAAIAVTLVIRQEFDASALSWWNLEAWQQIHVPLTLTALFLALTATPQARAHEFRWVAAALGCIALAMVAMPSGEGWVDLFPEHRAWMAAVAGASLLNLWMLDQMSRRGTDRWILLVALAGLAGPTILAASAYAGLAEWGVAAIVATLVYTIGAACLPKRNLWCVAYPATLFAVCTTAAGRFYTYEDHPAWLYALLLLTPSCIGAVDWILRNRPTYARIAVAAVLAGLIIGVAAWFLLAGTSQY</sequence>
<reference evidence="2 3" key="1">
    <citation type="submission" date="2019-02" db="EMBL/GenBank/DDBJ databases">
        <title>Deep-cultivation of Planctomycetes and their phenomic and genomic characterization uncovers novel biology.</title>
        <authorList>
            <person name="Wiegand S."/>
            <person name="Jogler M."/>
            <person name="Boedeker C."/>
            <person name="Pinto D."/>
            <person name="Vollmers J."/>
            <person name="Rivas-Marin E."/>
            <person name="Kohn T."/>
            <person name="Peeters S.H."/>
            <person name="Heuer A."/>
            <person name="Rast P."/>
            <person name="Oberbeckmann S."/>
            <person name="Bunk B."/>
            <person name="Jeske O."/>
            <person name="Meyerdierks A."/>
            <person name="Storesund J.E."/>
            <person name="Kallscheuer N."/>
            <person name="Luecker S."/>
            <person name="Lage O.M."/>
            <person name="Pohl T."/>
            <person name="Merkel B.J."/>
            <person name="Hornburger P."/>
            <person name="Mueller R.-W."/>
            <person name="Bruemmer F."/>
            <person name="Labrenz M."/>
            <person name="Spormann A.M."/>
            <person name="Op Den Camp H."/>
            <person name="Overmann J."/>
            <person name="Amann R."/>
            <person name="Jetten M.S.M."/>
            <person name="Mascher T."/>
            <person name="Medema M.H."/>
            <person name="Devos D.P."/>
            <person name="Kaster A.-K."/>
            <person name="Ovreas L."/>
            <person name="Rohde M."/>
            <person name="Galperin M.Y."/>
            <person name="Jogler C."/>
        </authorList>
    </citation>
    <scope>NUCLEOTIDE SEQUENCE [LARGE SCALE GENOMIC DNA]</scope>
    <source>
        <strain evidence="2 3">CA85</strain>
    </source>
</reference>
<comment type="caution">
    <text evidence="2">The sequence shown here is derived from an EMBL/GenBank/DDBJ whole genome shotgun (WGS) entry which is preliminary data.</text>
</comment>
<feature type="transmembrane region" description="Helical" evidence="1">
    <location>
        <begin position="211"/>
        <end position="231"/>
    </location>
</feature>
<keyword evidence="1" id="KW-1133">Transmembrane helix</keyword>
<protein>
    <submittedName>
        <fullName evidence="2">Uncharacterized protein</fullName>
    </submittedName>
</protein>